<gene>
    <name evidence="8" type="ORF">BN860_01508g</name>
</gene>
<dbReference type="GO" id="GO:0046872">
    <property type="term" value="F:metal ion binding"/>
    <property type="evidence" value="ECO:0007669"/>
    <property type="project" value="UniProtKB-KW"/>
</dbReference>
<keyword evidence="3" id="KW-0479">Metal-binding</keyword>
<comment type="similarity">
    <text evidence="2">Belongs to the gamma-BBH/TMLD family.</text>
</comment>
<evidence type="ECO:0000256" key="6">
    <source>
        <dbReference type="ARBA" id="ARBA00023004"/>
    </source>
</evidence>
<sequence length="458" mass="52487">MSFPRALKTLTRFYSSAMTLQGLNGTRLGTAAVDGGRILKTFFDKNSTTITFVRNDLPEHKPYTVTFNNLFLRDSSRSPKSMDPESGQKLFTTGQLARNPMSITPKLMQIVNDGQSLRIDWEDGDSYNYPLDFIYSFKGSTFFTEAMRKSSSRHKPVLWDSALLRKHEEELAGTDFESFLNDEHRLYECLKTLQRFGIVFIKGIPADDQMAVKRIAQKIGPIRNTFYGETFDVRSDSGTTSNIAYSNLSLPLHMDLLYMENVPGFQLLHAINNPKEGTGGVNIFVDAFRAARHVREHDALAYEALQHVPVNYQYIKGELRYYQSRPMIEHYDTNEENTLEGYYENLIKRVSYSPPFQAPFSFGIYEKSSESNVSASKVGERFLFKDFADGLELFEDCIEQPESRLEVKIPAGTCVLFNNTRVLHARTAYLDDSRWLKGCYLDADTFMSKLKYLEEKFV</sequence>
<dbReference type="InterPro" id="IPR050411">
    <property type="entry name" value="AlphaKG_dependent_hydroxylases"/>
</dbReference>
<keyword evidence="4" id="KW-0223">Dioxygenase</keyword>
<dbReference type="Gene3D" id="3.60.130.10">
    <property type="entry name" value="Clavaminate synthase-like"/>
    <property type="match status" value="1"/>
</dbReference>
<dbReference type="GO" id="GO:0051213">
    <property type="term" value="F:dioxygenase activity"/>
    <property type="evidence" value="ECO:0007669"/>
    <property type="project" value="UniProtKB-KW"/>
</dbReference>
<dbReference type="CDD" id="cd00250">
    <property type="entry name" value="CAS_like"/>
    <property type="match status" value="1"/>
</dbReference>
<evidence type="ECO:0000256" key="2">
    <source>
        <dbReference type="ARBA" id="ARBA00008654"/>
    </source>
</evidence>
<dbReference type="InterPro" id="IPR038492">
    <property type="entry name" value="GBBH-like_N_sf"/>
</dbReference>
<comment type="cofactor">
    <cofactor evidence="1">
        <name>Fe(2+)</name>
        <dbReference type="ChEBI" id="CHEBI:29033"/>
    </cofactor>
</comment>
<dbReference type="PANTHER" id="PTHR10696">
    <property type="entry name" value="GAMMA-BUTYROBETAINE HYDROXYLASE-RELATED"/>
    <property type="match status" value="1"/>
</dbReference>
<dbReference type="Pfam" id="PF02668">
    <property type="entry name" value="TauD"/>
    <property type="match status" value="1"/>
</dbReference>
<evidence type="ECO:0000256" key="1">
    <source>
        <dbReference type="ARBA" id="ARBA00001954"/>
    </source>
</evidence>
<dbReference type="InterPro" id="IPR042098">
    <property type="entry name" value="TauD-like_sf"/>
</dbReference>
<dbReference type="SUPFAM" id="SSF51197">
    <property type="entry name" value="Clavaminate synthase-like"/>
    <property type="match status" value="1"/>
</dbReference>
<evidence type="ECO:0000313" key="9">
    <source>
        <dbReference type="Proteomes" id="UP000019375"/>
    </source>
</evidence>
<dbReference type="EMBL" id="HG316466">
    <property type="protein sequence ID" value="CDF91696.1"/>
    <property type="molecule type" value="Genomic_DNA"/>
</dbReference>
<keyword evidence="9" id="KW-1185">Reference proteome</keyword>
<feature type="domain" description="TauD/TfdA-like" evidence="7">
    <location>
        <begin position="173"/>
        <end position="440"/>
    </location>
</feature>
<evidence type="ECO:0000256" key="4">
    <source>
        <dbReference type="ARBA" id="ARBA00022964"/>
    </source>
</evidence>
<reference evidence="9" key="1">
    <citation type="journal article" date="2013" name="Genome Announc.">
        <title>Genome sequence of the food spoilage yeast Zygosaccharomyces bailii CLIB 213(T).</title>
        <authorList>
            <person name="Galeote V."/>
            <person name="Bigey F."/>
            <person name="Devillers H."/>
            <person name="Neuveglise C."/>
            <person name="Dequin S."/>
        </authorList>
    </citation>
    <scope>NUCLEOTIDE SEQUENCE [LARGE SCALE GENOMIC DNA]</scope>
    <source>
        <strain evidence="9">CLIB 213 / ATCC 58445 / CBS 680 / CCRC 21525 / NBRC 1098 / NCYC 1416 / NRRL Y-2227</strain>
    </source>
</reference>
<dbReference type="InterPro" id="IPR003819">
    <property type="entry name" value="TauD/TfdA-like"/>
</dbReference>
<evidence type="ECO:0000256" key="5">
    <source>
        <dbReference type="ARBA" id="ARBA00023002"/>
    </source>
</evidence>
<keyword evidence="5" id="KW-0560">Oxidoreductase</keyword>
<keyword evidence="6" id="KW-0408">Iron</keyword>
<dbReference type="Gene3D" id="3.30.2020.30">
    <property type="match status" value="1"/>
</dbReference>
<dbReference type="AlphaFoldDB" id="A0A8J2XE94"/>
<dbReference type="PANTHER" id="PTHR10696:SF25">
    <property type="entry name" value="OXIDOREDUCTASE AIM17-RELATED"/>
    <property type="match status" value="1"/>
</dbReference>
<dbReference type="GO" id="GO:0045329">
    <property type="term" value="P:carnitine biosynthetic process"/>
    <property type="evidence" value="ECO:0007669"/>
    <property type="project" value="TreeGrafter"/>
</dbReference>
<dbReference type="OrthoDB" id="406634at2759"/>
<evidence type="ECO:0000313" key="8">
    <source>
        <dbReference type="EMBL" id="CDF91696.1"/>
    </source>
</evidence>
<protein>
    <submittedName>
        <fullName evidence="8">ZYBA0S13-01508g1_1</fullName>
    </submittedName>
</protein>
<name>A0A8J2XE94_ZYGB2</name>
<dbReference type="Proteomes" id="UP000019375">
    <property type="component" value="Unassembled WGS sequence"/>
</dbReference>
<dbReference type="GO" id="GO:0005739">
    <property type="term" value="C:mitochondrion"/>
    <property type="evidence" value="ECO:0007669"/>
    <property type="project" value="TreeGrafter"/>
</dbReference>
<organism evidence="8 9">
    <name type="scientific">Zygosaccharomyces bailii (strain CLIB 213 / ATCC 58445 / CBS 680 / BCRC 21525 / NBRC 1098 / NCYC 1416 / NRRL Y-2227)</name>
    <dbReference type="NCBI Taxonomy" id="1333698"/>
    <lineage>
        <taxon>Eukaryota</taxon>
        <taxon>Fungi</taxon>
        <taxon>Dikarya</taxon>
        <taxon>Ascomycota</taxon>
        <taxon>Saccharomycotina</taxon>
        <taxon>Saccharomycetes</taxon>
        <taxon>Saccharomycetales</taxon>
        <taxon>Saccharomycetaceae</taxon>
        <taxon>Zygosaccharomyces</taxon>
    </lineage>
</organism>
<evidence type="ECO:0000259" key="7">
    <source>
        <dbReference type="Pfam" id="PF02668"/>
    </source>
</evidence>
<evidence type="ECO:0000256" key="3">
    <source>
        <dbReference type="ARBA" id="ARBA00022723"/>
    </source>
</evidence>
<proteinExistence type="inferred from homology"/>
<accession>A0A8J2XE94</accession>